<evidence type="ECO:0000313" key="3">
    <source>
        <dbReference type="Proteomes" id="UP000332933"/>
    </source>
</evidence>
<dbReference type="AlphaFoldDB" id="A0A485KGY0"/>
<reference evidence="2 3" key="1">
    <citation type="submission" date="2019-03" db="EMBL/GenBank/DDBJ databases">
        <authorList>
            <person name="Gaulin E."/>
            <person name="Dumas B."/>
        </authorList>
    </citation>
    <scope>NUCLEOTIDE SEQUENCE [LARGE SCALE GENOMIC DNA]</scope>
    <source>
        <strain evidence="2">CBS 568.67</strain>
    </source>
</reference>
<dbReference type="InterPro" id="IPR032675">
    <property type="entry name" value="LRR_dom_sf"/>
</dbReference>
<dbReference type="SUPFAM" id="SSF52047">
    <property type="entry name" value="RNI-like"/>
    <property type="match status" value="1"/>
</dbReference>
<sequence>MMQATGHHHRLPPPEVVVQIVYYLDDSATVFAFLNVLGTSDSRGPLEPLWRLCLLHNHKSLWPSLCLTKDVVRDPVSRRHVEAVLQYCPAVEVLWVESLDWLLRYVGPATALAWKALIPRPSDWIGKWVQLPITTVDVTTKNQFLLGGVLVAASRGHFPRLEGVTVRPQVSLGHMLEVAARSGSKLIDLDLRCVDDEMMTTTMTRHAIHWLTTVPVRTFRFMPLPFDPSVDKALRAAFFSALFQCPMQVLVLANFKQCGYDWTVFPLGMAALVIDGNLLTPENLIQLADVLPLSPALKRLRLVDMHLGKDFEANDTTVLARLLEAQATSNITTLQLHAWAYLWNLDWARLEPYLQRTTLHKLSLTNNFGASKNYSRHIAHALQRNNSIRHVDLSHNRLCKADIMALLNCTLYRSVPLAMLCVSDCSKPFAEQDKRQLHTMARDQGIENFIIR</sequence>
<evidence type="ECO:0000313" key="2">
    <source>
        <dbReference type="EMBL" id="VFT82394.1"/>
    </source>
</evidence>
<name>A0A485KGY0_9STRA</name>
<dbReference type="OrthoDB" id="120976at2759"/>
<gene>
    <name evidence="2" type="primary">Aste57867_5330</name>
    <name evidence="1" type="ORF">As57867_005317</name>
    <name evidence="2" type="ORF">ASTE57867_5330</name>
</gene>
<accession>A0A485KGY0</accession>
<evidence type="ECO:0000313" key="1">
    <source>
        <dbReference type="EMBL" id="KAF0711288.1"/>
    </source>
</evidence>
<dbReference type="Gene3D" id="3.80.10.10">
    <property type="entry name" value="Ribonuclease Inhibitor"/>
    <property type="match status" value="1"/>
</dbReference>
<reference evidence="1" key="2">
    <citation type="submission" date="2019-06" db="EMBL/GenBank/DDBJ databases">
        <title>Genomics analysis of Aphanomyces spp. identifies a new class of oomycete effector associated with host adaptation.</title>
        <authorList>
            <person name="Gaulin E."/>
        </authorList>
    </citation>
    <scope>NUCLEOTIDE SEQUENCE</scope>
    <source>
        <strain evidence="1">CBS 578.67</strain>
    </source>
</reference>
<dbReference type="EMBL" id="CAADRA010001667">
    <property type="protein sequence ID" value="VFT82394.1"/>
    <property type="molecule type" value="Genomic_DNA"/>
</dbReference>
<dbReference type="Proteomes" id="UP000332933">
    <property type="component" value="Unassembled WGS sequence"/>
</dbReference>
<organism evidence="2 3">
    <name type="scientific">Aphanomyces stellatus</name>
    <dbReference type="NCBI Taxonomy" id="120398"/>
    <lineage>
        <taxon>Eukaryota</taxon>
        <taxon>Sar</taxon>
        <taxon>Stramenopiles</taxon>
        <taxon>Oomycota</taxon>
        <taxon>Saprolegniomycetes</taxon>
        <taxon>Saprolegniales</taxon>
        <taxon>Verrucalvaceae</taxon>
        <taxon>Aphanomyces</taxon>
    </lineage>
</organism>
<protein>
    <submittedName>
        <fullName evidence="2">Aste57867_5330 protein</fullName>
    </submittedName>
</protein>
<proteinExistence type="predicted"/>
<keyword evidence="3" id="KW-1185">Reference proteome</keyword>
<dbReference type="EMBL" id="VJMH01001666">
    <property type="protein sequence ID" value="KAF0711288.1"/>
    <property type="molecule type" value="Genomic_DNA"/>
</dbReference>